<evidence type="ECO:0000313" key="2">
    <source>
        <dbReference type="Proteomes" id="UP000805649"/>
    </source>
</evidence>
<organism evidence="1 2">
    <name type="scientific">Colletotrichum truncatum</name>
    <name type="common">Anthracnose fungus</name>
    <name type="synonym">Colletotrichum capsici</name>
    <dbReference type="NCBI Taxonomy" id="5467"/>
    <lineage>
        <taxon>Eukaryota</taxon>
        <taxon>Fungi</taxon>
        <taxon>Dikarya</taxon>
        <taxon>Ascomycota</taxon>
        <taxon>Pezizomycotina</taxon>
        <taxon>Sordariomycetes</taxon>
        <taxon>Hypocreomycetidae</taxon>
        <taxon>Glomerellales</taxon>
        <taxon>Glomerellaceae</taxon>
        <taxon>Colletotrichum</taxon>
        <taxon>Colletotrichum truncatum species complex</taxon>
    </lineage>
</organism>
<sequence length="923" mass="103411">MALQPLVTNVRFEHHHDGRGLETATPRISWSFSSENGCQNNWRQHYYEIEVHNLAHALNETYTVNSCNSLLVLWPSKPLGSREHARARVRVYGSPSHSSHLEGPSSDLDWSEWSEWATVEVALLSRGDWAAKLISAPSAITTVNDDGSLKPVRFRKAFEFPGQKVLRARLYITAHGVYQAYINGKPVGDQFMAPGWTSYNHRLQYQVYSVSDHLLIGGMNVIVVELGAGWYASALGWAGGRRCRFGSTLGLMGQLEVDVEGSTQRFFLTTDSSWSCSSSAIIQSEIYNGETFDARLASAVEDTRVNAEIQPFPSARLVSPEAPPVRVTAEISPVNIFNSPAGKTIIDFGQNLVGKLRVNFLRKQAGHVVRFRHAEVMENGELGTRPLRFAKTSDTVISDGNTISGWTPLFTFHGFRYAQVDGWSPEDASNPLTLKSVTALVMHTDMRRTGWFESSHKFINQLHENTVWSMRGNFLSIPTDCPQRDERLGWTGDIQVFSPSANFLYDTSSMLSGWLEDVAVEQLQDGNGIPPFVVPNVIGRDDEGKQDEWWPRVANAVWDDVVIILPWELYRSFGDLRILSKQFESMVVWLEDGVERGTDFLWAEDKWQLGDWLDPLAPPNEPGNGRTDGVLVADVYLVRITQIMARVAGVIGREAESIRYSEQYVRLKTAFQRKYITTGGRISSDSQTALALAFVHELFGSPEQWTAAADWLIRAVRQAQFRVSTGFAGTPIILHALTRIGRPQYAYRMLLEKNCPSWMFPVLMGATTIWERWDSMLPDGSINPGDMTSFNHYALGSVVNWLHETVGGISPIEPGWRKIMVRPIPGADLTHATVRYTSPYGEIRCSWKLEGLRFSLQLIVPPNTLAMVYLPSSQRQSVSGDDKEGLSVGSGQHTFTCDLVEFDTWPLSAMQPIFWPQKPAEAV</sequence>
<proteinExistence type="predicted"/>
<gene>
    <name evidence="1" type="ORF">CTRU02_202387</name>
</gene>
<accession>A0ACC3ZK91</accession>
<evidence type="ECO:0000313" key="1">
    <source>
        <dbReference type="EMBL" id="KAL0944500.1"/>
    </source>
</evidence>
<dbReference type="Proteomes" id="UP000805649">
    <property type="component" value="Unassembled WGS sequence"/>
</dbReference>
<protein>
    <submittedName>
        <fullName evidence="1">Uncharacterized protein</fullName>
    </submittedName>
</protein>
<dbReference type="EMBL" id="VUJX02000001">
    <property type="protein sequence ID" value="KAL0944500.1"/>
    <property type="molecule type" value="Genomic_DNA"/>
</dbReference>
<comment type="caution">
    <text evidence="1">The sequence shown here is derived from an EMBL/GenBank/DDBJ whole genome shotgun (WGS) entry which is preliminary data.</text>
</comment>
<keyword evidence="2" id="KW-1185">Reference proteome</keyword>
<name>A0ACC3ZK91_COLTU</name>
<reference evidence="1 2" key="1">
    <citation type="journal article" date="2020" name="Phytopathology">
        <title>Genome Sequence Resources of Colletotrichum truncatum, C. plurivorum, C. musicola, and C. sojae: Four Species Pathogenic to Soybean (Glycine max).</title>
        <authorList>
            <person name="Rogerio F."/>
            <person name="Boufleur T.R."/>
            <person name="Ciampi-Guillardi M."/>
            <person name="Sukno S.A."/>
            <person name="Thon M.R."/>
            <person name="Massola Junior N.S."/>
            <person name="Baroncelli R."/>
        </authorList>
    </citation>
    <scope>NUCLEOTIDE SEQUENCE [LARGE SCALE GENOMIC DNA]</scope>
    <source>
        <strain evidence="1 2">CMES1059</strain>
    </source>
</reference>